<sequence length="175" mass="18099">MVSPQQPLRAAFHPMVAAGGVPAQAAQPDPESVGRVLPAPGTASSSGAIVGATGLRGPGGNPGAVELREHADLAGHAGPAHHAAAAGDEAASAAATAGDSMPHDFSPWMPPLPDLHRDPFSYQLHFHLDEATGRVVAEVVDRETGETVRQVPPEHVLRIAMYVKMLLGQQVDQRG</sequence>
<reference evidence="2" key="1">
    <citation type="submission" date="2010-10" db="EMBL/GenBank/DDBJ databases">
        <authorList>
            <consortium name="US DOE Joint Genome Institute (JGI-PGF)"/>
            <person name="Lucas S."/>
            <person name="Copeland A."/>
            <person name="Lapidus A."/>
            <person name="Bruce D."/>
            <person name="Goodwin L."/>
            <person name="Pitluck S."/>
            <person name="Kyrpides N."/>
            <person name="Mavromatis K."/>
            <person name="Detter J.C."/>
            <person name="Han C."/>
            <person name="Land M."/>
            <person name="Hauser L."/>
            <person name="Markowitz V."/>
            <person name="Cheng J.-F."/>
            <person name="Hugenholtz P."/>
            <person name="Woyke T."/>
            <person name="Wu D."/>
            <person name="Pukall R."/>
            <person name="Wahrenburg C."/>
            <person name="Brambilla E."/>
            <person name="Klenk H.-P."/>
            <person name="Eisen J.A."/>
        </authorList>
    </citation>
    <scope>NUCLEOTIDE SEQUENCE [LARGE SCALE GENOMIC DNA]</scope>
    <source>
        <strain evidence="2">DSM 13965</strain>
    </source>
</reference>
<dbReference type="EMBL" id="AENY02000003">
    <property type="protein sequence ID" value="EKP94645.1"/>
    <property type="molecule type" value="Genomic_DNA"/>
</dbReference>
<organism evidence="2 3">
    <name type="scientific">Thermaerobacter subterraneus DSM 13965</name>
    <dbReference type="NCBI Taxonomy" id="867903"/>
    <lineage>
        <taxon>Bacteria</taxon>
        <taxon>Bacillati</taxon>
        <taxon>Bacillota</taxon>
        <taxon>Clostridia</taxon>
        <taxon>Eubacteriales</taxon>
        <taxon>Clostridiales Family XVII. Incertae Sedis</taxon>
        <taxon>Thermaerobacter</taxon>
    </lineage>
</organism>
<evidence type="ECO:0000313" key="2">
    <source>
        <dbReference type="EMBL" id="EKP94645.1"/>
    </source>
</evidence>
<feature type="compositionally biased region" description="Low complexity" evidence="1">
    <location>
        <begin position="74"/>
        <end position="99"/>
    </location>
</feature>
<proteinExistence type="predicted"/>
<keyword evidence="2" id="KW-0966">Cell projection</keyword>
<dbReference type="SUPFAM" id="SSF160214">
    <property type="entry name" value="FlaG-like"/>
    <property type="match status" value="1"/>
</dbReference>
<accession>K6P0L5</accession>
<dbReference type="Proteomes" id="UP000005710">
    <property type="component" value="Unassembled WGS sequence"/>
</dbReference>
<dbReference type="InterPro" id="IPR005186">
    <property type="entry name" value="FlaG"/>
</dbReference>
<dbReference type="HOGENOM" id="CLU_1531827_0_0_9"/>
<dbReference type="Pfam" id="PF03646">
    <property type="entry name" value="FlaG"/>
    <property type="match status" value="1"/>
</dbReference>
<dbReference type="Gene3D" id="3.30.160.170">
    <property type="entry name" value="FlaG-like"/>
    <property type="match status" value="1"/>
</dbReference>
<keyword evidence="2" id="KW-0969">Cilium</keyword>
<comment type="caution">
    <text evidence="2">The sequence shown here is derived from an EMBL/GenBank/DDBJ whole genome shotgun (WGS) entry which is preliminary data.</text>
</comment>
<dbReference type="eggNOG" id="COG1334">
    <property type="taxonomic scope" value="Bacteria"/>
</dbReference>
<dbReference type="RefSeq" id="WP_006904667.1">
    <property type="nucleotide sequence ID" value="NZ_JH976535.1"/>
</dbReference>
<keyword evidence="2" id="KW-0282">Flagellum</keyword>
<gene>
    <name evidence="2" type="ORF">ThesuDRAFT_02385</name>
</gene>
<evidence type="ECO:0000313" key="3">
    <source>
        <dbReference type="Proteomes" id="UP000005710"/>
    </source>
</evidence>
<reference evidence="2" key="2">
    <citation type="submission" date="2012-10" db="EMBL/GenBank/DDBJ databases">
        <title>Improved high-quality draft of Thermaerobacter subterraneus C21, DSM 13965.</title>
        <authorList>
            <consortium name="DOE Joint Genome Institute"/>
            <person name="Eisen J."/>
            <person name="Huntemann M."/>
            <person name="Wei C.-L."/>
            <person name="Han J."/>
            <person name="Detter J.C."/>
            <person name="Han C."/>
            <person name="Tapia R."/>
            <person name="Chen A."/>
            <person name="Kyrpides N."/>
            <person name="Mavromatis K."/>
            <person name="Markowitz V."/>
            <person name="Szeto E."/>
            <person name="Ivanova N."/>
            <person name="Mikhailova N."/>
            <person name="Ovchinnikova G."/>
            <person name="Pagani I."/>
            <person name="Pati A."/>
            <person name="Goodwin L."/>
            <person name="Nordberg H.P."/>
            <person name="Cantor M.N."/>
            <person name="Hua S.X."/>
            <person name="Woyke T."/>
            <person name="Eisen J."/>
            <person name="Klenk H.-P."/>
        </authorList>
    </citation>
    <scope>NUCLEOTIDE SEQUENCE [LARGE SCALE GENOMIC DNA]</scope>
    <source>
        <strain evidence="2">DSM 13965</strain>
    </source>
</reference>
<feature type="region of interest" description="Disordered" evidence="1">
    <location>
        <begin position="21"/>
        <end position="104"/>
    </location>
</feature>
<keyword evidence="3" id="KW-1185">Reference proteome</keyword>
<evidence type="ECO:0000256" key="1">
    <source>
        <dbReference type="SAM" id="MobiDB-lite"/>
    </source>
</evidence>
<dbReference type="STRING" id="867903.ThesuDRAFT_02385"/>
<dbReference type="AlphaFoldDB" id="K6P0L5"/>
<dbReference type="InterPro" id="IPR035924">
    <property type="entry name" value="FlaG-like_sf"/>
</dbReference>
<name>K6P0L5_9FIRM</name>
<protein>
    <submittedName>
        <fullName evidence="2">Flagellar protein FlaG</fullName>
    </submittedName>
</protein>